<name>A0A7V8NTP5_9BACT</name>
<dbReference type="InterPro" id="IPR051473">
    <property type="entry name" value="P2Ox-like"/>
</dbReference>
<dbReference type="PANTHER" id="PTHR42784:SF1">
    <property type="entry name" value="PYRANOSE 2-OXIDASE"/>
    <property type="match status" value="1"/>
</dbReference>
<organism evidence="7 8">
    <name type="scientific">Candidatus Acidiferrum panamense</name>
    <dbReference type="NCBI Taxonomy" id="2741543"/>
    <lineage>
        <taxon>Bacteria</taxon>
        <taxon>Pseudomonadati</taxon>
        <taxon>Acidobacteriota</taxon>
        <taxon>Terriglobia</taxon>
        <taxon>Candidatus Acidiferrales</taxon>
        <taxon>Candidatus Acidiferrum</taxon>
    </lineage>
</organism>
<feature type="domain" description="Glucose-methanol-choline oxidoreductase C-terminal" evidence="6">
    <location>
        <begin position="125"/>
        <end position="244"/>
    </location>
</feature>
<sequence length="261" mass="28762">ESVRILLNSATREYPKGLANSSAVLGHYLTAHVRSGGGSGEFPSFASKSAPEGGGPHKPMGIYIARFRNLPNTPPYKKFLRGYGYEGESHTGFQWGAPGFGEAYKKGVLEPRTTIEITGFGEVLPRWENFVELDSHVQDIYGIPVLKIHMSDNENERAMIQDMGDSAGEMLEAAGAKNIRTYAHPSAPRWAMHEAGIARMGSDPKKSVLNQFQQTHDIKNLFVMDASSFAANPCQNPTLTIMALCVRSCDYLISEFKRNTF</sequence>
<comment type="similarity">
    <text evidence="2">Belongs to the GMC oxidoreductase family.</text>
</comment>
<dbReference type="AlphaFoldDB" id="A0A7V8NTP5"/>
<evidence type="ECO:0000313" key="7">
    <source>
        <dbReference type="EMBL" id="MBA0087318.1"/>
    </source>
</evidence>
<comment type="cofactor">
    <cofactor evidence="1">
        <name>FAD</name>
        <dbReference type="ChEBI" id="CHEBI:57692"/>
    </cofactor>
</comment>
<protein>
    <submittedName>
        <fullName evidence="7">GMC family oxidoreductase</fullName>
    </submittedName>
</protein>
<keyword evidence="8" id="KW-1185">Reference proteome</keyword>
<evidence type="ECO:0000256" key="2">
    <source>
        <dbReference type="ARBA" id="ARBA00010790"/>
    </source>
</evidence>
<dbReference type="Pfam" id="PF05199">
    <property type="entry name" value="GMC_oxred_C"/>
    <property type="match status" value="1"/>
</dbReference>
<keyword evidence="3" id="KW-0285">Flavoprotein</keyword>
<evidence type="ECO:0000313" key="8">
    <source>
        <dbReference type="Proteomes" id="UP000567293"/>
    </source>
</evidence>
<dbReference type="Gene3D" id="3.50.50.60">
    <property type="entry name" value="FAD/NAD(P)-binding domain"/>
    <property type="match status" value="1"/>
</dbReference>
<comment type="caution">
    <text evidence="7">The sequence shown here is derived from an EMBL/GenBank/DDBJ whole genome shotgun (WGS) entry which is preliminary data.</text>
</comment>
<evidence type="ECO:0000256" key="1">
    <source>
        <dbReference type="ARBA" id="ARBA00001974"/>
    </source>
</evidence>
<keyword evidence="5" id="KW-0560">Oxidoreductase</keyword>
<keyword evidence="4" id="KW-0274">FAD</keyword>
<dbReference type="GO" id="GO:0016614">
    <property type="term" value="F:oxidoreductase activity, acting on CH-OH group of donors"/>
    <property type="evidence" value="ECO:0007669"/>
    <property type="project" value="InterPro"/>
</dbReference>
<feature type="non-terminal residue" evidence="7">
    <location>
        <position position="1"/>
    </location>
</feature>
<dbReference type="Proteomes" id="UP000567293">
    <property type="component" value="Unassembled WGS sequence"/>
</dbReference>
<evidence type="ECO:0000256" key="3">
    <source>
        <dbReference type="ARBA" id="ARBA00022630"/>
    </source>
</evidence>
<dbReference type="PANTHER" id="PTHR42784">
    <property type="entry name" value="PYRANOSE 2-OXIDASE"/>
    <property type="match status" value="1"/>
</dbReference>
<dbReference type="SUPFAM" id="SSF54373">
    <property type="entry name" value="FAD-linked reductases, C-terminal domain"/>
    <property type="match status" value="1"/>
</dbReference>
<evidence type="ECO:0000256" key="5">
    <source>
        <dbReference type="ARBA" id="ARBA00023002"/>
    </source>
</evidence>
<evidence type="ECO:0000259" key="6">
    <source>
        <dbReference type="Pfam" id="PF05199"/>
    </source>
</evidence>
<dbReference type="InterPro" id="IPR036188">
    <property type="entry name" value="FAD/NAD-bd_sf"/>
</dbReference>
<evidence type="ECO:0000256" key="4">
    <source>
        <dbReference type="ARBA" id="ARBA00022827"/>
    </source>
</evidence>
<reference evidence="7" key="1">
    <citation type="submission" date="2020-06" db="EMBL/GenBank/DDBJ databases">
        <title>Legume-microbial interactions unlock mineral nutrients during tropical forest succession.</title>
        <authorList>
            <person name="Epihov D.Z."/>
        </authorList>
    </citation>
    <scope>NUCLEOTIDE SEQUENCE [LARGE SCALE GENOMIC DNA]</scope>
    <source>
        <strain evidence="7">Pan2503</strain>
    </source>
</reference>
<dbReference type="SUPFAM" id="SSF51905">
    <property type="entry name" value="FAD/NAD(P)-binding domain"/>
    <property type="match status" value="1"/>
</dbReference>
<dbReference type="InterPro" id="IPR007867">
    <property type="entry name" value="GMC_OxRtase_C"/>
</dbReference>
<dbReference type="EMBL" id="JACDQQ010001947">
    <property type="protein sequence ID" value="MBA0087318.1"/>
    <property type="molecule type" value="Genomic_DNA"/>
</dbReference>
<gene>
    <name evidence="7" type="ORF">HRJ53_20225</name>
</gene>
<proteinExistence type="inferred from homology"/>
<accession>A0A7V8NTP5</accession>